<accession>A0ABV9GAZ1</accession>
<dbReference type="EMBL" id="JBHSFE010000019">
    <property type="protein sequence ID" value="MFC4610693.1"/>
    <property type="molecule type" value="Genomic_DNA"/>
</dbReference>
<sequence length="323" mass="35583">MPAGAPPVLVVTRLDDVTADTVISELNRRAVPVARLDPGNFPGTITMTAAFDTFGLSGILRTATRNVDLARVRSVYWRRPSPYAAPEGIDGQAGRWCAEEARYGLGGIVGALPGARYVNHPWRNRDAEYKPAQLATAERCGLTVPPTVITNEPDQARRFADRYGPVIYKPLRETDYLDDIGRALTVWIDDVGPDQIDDGMAHTAHLFQKRVNKTADIRMTVVGDHLFPVRIDGSPGVDWRRHYDALTYTLIDVPPDVANGVRAYLDAFGLTFGAFDFGLDSAGRWWFYECNPNGQWAWFPEPITTQITAAIADQLTNPPGAAT</sequence>
<evidence type="ECO:0000313" key="3">
    <source>
        <dbReference type="Proteomes" id="UP001595993"/>
    </source>
</evidence>
<gene>
    <name evidence="2" type="primary">tgmB</name>
    <name evidence="2" type="ORF">ACFO9E_23280</name>
</gene>
<dbReference type="InterPro" id="IPR026449">
    <property type="entry name" value="GRASP_SAV_5884"/>
</dbReference>
<name>A0ABV9GAZ1_9ACTN</name>
<evidence type="ECO:0000313" key="2">
    <source>
        <dbReference type="EMBL" id="MFC4610693.1"/>
    </source>
</evidence>
<dbReference type="RefSeq" id="WP_381199002.1">
    <property type="nucleotide sequence ID" value="NZ_JBHSFE010000019.1"/>
</dbReference>
<dbReference type="Proteomes" id="UP001595993">
    <property type="component" value="Unassembled WGS sequence"/>
</dbReference>
<dbReference type="PANTHER" id="PTHR21621">
    <property type="entry name" value="RIBOSOMAL PROTEIN S6 MODIFICATION PROTEIN"/>
    <property type="match status" value="1"/>
</dbReference>
<evidence type="ECO:0000259" key="1">
    <source>
        <dbReference type="Pfam" id="PF21068"/>
    </source>
</evidence>
<reference evidence="3" key="1">
    <citation type="journal article" date="2019" name="Int. J. Syst. Evol. Microbiol.">
        <title>The Global Catalogue of Microorganisms (GCM) 10K type strain sequencing project: providing services to taxonomists for standard genome sequencing and annotation.</title>
        <authorList>
            <consortium name="The Broad Institute Genomics Platform"/>
            <consortium name="The Broad Institute Genome Sequencing Center for Infectious Disease"/>
            <person name="Wu L."/>
            <person name="Ma J."/>
        </authorList>
    </citation>
    <scope>NUCLEOTIDE SEQUENCE [LARGE SCALE GENOMIC DNA]</scope>
    <source>
        <strain evidence="3">CGMCC 4.7139</strain>
    </source>
</reference>
<dbReference type="NCBIfam" id="TIGR04187">
    <property type="entry name" value="GRASP_SAV_5884"/>
    <property type="match status" value="1"/>
</dbReference>
<organism evidence="2 3">
    <name type="scientific">Streptomyces maoxianensis</name>
    <dbReference type="NCBI Taxonomy" id="1459942"/>
    <lineage>
        <taxon>Bacteria</taxon>
        <taxon>Bacillati</taxon>
        <taxon>Actinomycetota</taxon>
        <taxon>Actinomycetes</taxon>
        <taxon>Kitasatosporales</taxon>
        <taxon>Streptomycetaceae</taxon>
        <taxon>Streptomyces</taxon>
    </lineage>
</organism>
<protein>
    <submittedName>
        <fullName evidence="2">ATP-grasp ribosomal peptide maturase</fullName>
    </submittedName>
</protein>
<dbReference type="SUPFAM" id="SSF56059">
    <property type="entry name" value="Glutathione synthetase ATP-binding domain-like"/>
    <property type="match status" value="1"/>
</dbReference>
<keyword evidence="3" id="KW-1185">Reference proteome</keyword>
<dbReference type="Gene3D" id="3.30.470.20">
    <property type="entry name" value="ATP-grasp fold, B domain"/>
    <property type="match status" value="1"/>
</dbReference>
<comment type="caution">
    <text evidence="2">The sequence shown here is derived from an EMBL/GenBank/DDBJ whole genome shotgun (WGS) entry which is preliminary data.</text>
</comment>
<dbReference type="Pfam" id="PF21068">
    <property type="entry name" value="ATPgraspMvdD"/>
    <property type="match status" value="1"/>
</dbReference>
<proteinExistence type="predicted"/>
<feature type="domain" description="MvdD-like pre-ATP grasp" evidence="1">
    <location>
        <begin position="8"/>
        <end position="122"/>
    </location>
</feature>
<dbReference type="InterPro" id="IPR048936">
    <property type="entry name" value="MvdD-like_ATPgrasp"/>
</dbReference>
<dbReference type="PANTHER" id="PTHR21621:SF0">
    <property type="entry name" value="BETA-CITRYLGLUTAMATE SYNTHASE B-RELATED"/>
    <property type="match status" value="1"/>
</dbReference>